<proteinExistence type="predicted"/>
<gene>
    <name evidence="2" type="ORF">Sv326_0278</name>
</gene>
<feature type="domain" description="Periplasmic copper-binding protein NosD beta helix" evidence="1">
    <location>
        <begin position="114"/>
        <end position="240"/>
    </location>
</feature>
<dbReference type="Gene3D" id="2.160.20.10">
    <property type="entry name" value="Single-stranded right-handed beta-helix, Pectin lyase-like"/>
    <property type="match status" value="1"/>
</dbReference>
<name>A0A7D5XEF9_FERL1</name>
<dbReference type="InterPro" id="IPR006626">
    <property type="entry name" value="PbH1"/>
</dbReference>
<reference evidence="3" key="1">
    <citation type="submission" date="2020-07" db="EMBL/GenBank/DDBJ databases">
        <title>Metabolic diversity and evolutionary history of the archaeal phylum ###Micrarchaeota### uncovered from a freshwater lake metagenome.</title>
        <authorList>
            <person name="Kadnikov V.V."/>
            <person name="Savvichev A.S."/>
            <person name="Mardanov A.V."/>
            <person name="Beletsky A.V."/>
            <person name="Chupakov A.V."/>
            <person name="Kokryatskaya N.M."/>
            <person name="Pimenov N.V."/>
            <person name="Ravin N.V."/>
        </authorList>
    </citation>
    <scope>NUCLEOTIDE SEQUENCE [LARGE SCALE GENOMIC DNA]</scope>
</reference>
<dbReference type="SUPFAM" id="SSF51126">
    <property type="entry name" value="Pectin lyase-like"/>
    <property type="match status" value="1"/>
</dbReference>
<evidence type="ECO:0000313" key="2">
    <source>
        <dbReference type="EMBL" id="QLJ52453.1"/>
    </source>
</evidence>
<protein>
    <recommendedName>
        <fullName evidence="1">Periplasmic copper-binding protein NosD beta helix domain-containing protein</fullName>
    </recommendedName>
</protein>
<dbReference type="Proteomes" id="UP000510821">
    <property type="component" value="Chromosome"/>
</dbReference>
<dbReference type="KEGG" id="flt:Sv326_0278"/>
<dbReference type="InterPro" id="IPR011050">
    <property type="entry name" value="Pectin_lyase_fold/virulence"/>
</dbReference>
<dbReference type="InterPro" id="IPR007742">
    <property type="entry name" value="NosD_dom"/>
</dbReference>
<dbReference type="Pfam" id="PF05048">
    <property type="entry name" value="NosD"/>
    <property type="match status" value="1"/>
</dbReference>
<sequence length="287" mass="30867">MRKEAIALLLVVVIVAAFWFFTRPNEEEVKCPSTCKYGCILGTAQCREPPPLVCPSTCKLGCKPGTDECVQEVVVLKTKSVVECGVLTANSTMISNVSSDSTCFVIGTDNTTLDCGWHKITGRKAAESYAIRIKNRNNVTIKNCIIEDYSSGISIDSSSNVHLSNIMVEDSTGSGISVISSADVYIEKVSSSKNTIAGVDLVSSSSIILSRNSLFNNYIGVSAKNSNFSEFFYNTICSNNFTDVDCENSGILGEKENSCGESQCSIECIPCDPPLPGHVNSSEIPEE</sequence>
<evidence type="ECO:0000313" key="3">
    <source>
        <dbReference type="Proteomes" id="UP000510821"/>
    </source>
</evidence>
<evidence type="ECO:0000259" key="1">
    <source>
        <dbReference type="Pfam" id="PF05048"/>
    </source>
</evidence>
<dbReference type="SMART" id="SM00710">
    <property type="entry name" value="PbH1"/>
    <property type="match status" value="4"/>
</dbReference>
<accession>A0A7D5XEF9</accession>
<dbReference type="AlphaFoldDB" id="A0A7D5XEF9"/>
<dbReference type="EMBL" id="CP058998">
    <property type="protein sequence ID" value="QLJ52453.1"/>
    <property type="molecule type" value="Genomic_DNA"/>
</dbReference>
<dbReference type="InterPro" id="IPR012334">
    <property type="entry name" value="Pectin_lyas_fold"/>
</dbReference>
<organism evidence="2 3">
    <name type="scientific">Fermentimicrarchaeum limneticum</name>
    <dbReference type="NCBI Taxonomy" id="2795018"/>
    <lineage>
        <taxon>Archaea</taxon>
        <taxon>Candidatus Micrarchaeota</taxon>
        <taxon>Candidatus Fermentimicrarchaeales</taxon>
        <taxon>Candidatus Fermentimicrarchaeaceae</taxon>
        <taxon>Candidatus Fermentimicrarchaeum</taxon>
    </lineage>
</organism>